<sequence length="579" mass="64497">MSGRSRSTSRDSRRDGPVIRSASSTDAELSALRAQQRAERDARSVGRRLQQHQAATSASLNVMQTQMESMAMMQSQISSMMSRMQTSIDRLAPEEGNNASAPPAVYVQISWAELCQVLIERFPDTVTIDPMEQLQRLKQTTTVDSYINAYESWMQVMKRGRSYLPQDFFVDRFLSGLQDNIKHTVQCQKPDTLLSAYWFARQYEKAYNSNALVTRRPLPTIPVQQQAVRAAPPRDANNRPNIGRQRIPRKCWYCPENWVPGHRCPNMQKALNVLIMQGNSDGEEEEIHQMLLQDTPVAVARLRPENAEATVQATAAAPAIAKQADDLMHISAAAYTGATSESTISLLISLSGVPAVALADTGSTNTFLDRQFAMDHNIPMSPAPARRVRVAGGRELVSQAIAYNHQFLMEGNIFSADFRILELNGSDAILGVNWFKLHNPVTFDFVDRSLTIGHEGTTYTFQDHVLPKNNFVITPMECSKLFAEQAQGYILYNIQDVQATLSELENTVPPAEFQEILQAFADVFAEPEGLPPHRSSDHTIPLLPGSKPPNIRPYPRLSHGLVIFSSNLGSFPVMVTARP</sequence>
<dbReference type="EMBL" id="JAUUTY010000005">
    <property type="protein sequence ID" value="KAK1627165.1"/>
    <property type="molecule type" value="Genomic_DNA"/>
</dbReference>
<evidence type="ECO:0000259" key="2">
    <source>
        <dbReference type="Pfam" id="PF03732"/>
    </source>
</evidence>
<dbReference type="Proteomes" id="UP001231189">
    <property type="component" value="Unassembled WGS sequence"/>
</dbReference>
<dbReference type="InterPro" id="IPR032567">
    <property type="entry name" value="RTL1-rel"/>
</dbReference>
<reference evidence="3" key="1">
    <citation type="submission" date="2023-07" db="EMBL/GenBank/DDBJ databases">
        <title>A chromosome-level genome assembly of Lolium multiflorum.</title>
        <authorList>
            <person name="Chen Y."/>
            <person name="Copetti D."/>
            <person name="Kolliker R."/>
            <person name="Studer B."/>
        </authorList>
    </citation>
    <scope>NUCLEOTIDE SEQUENCE</scope>
    <source>
        <strain evidence="3">02402/16</strain>
        <tissue evidence="3">Leaf</tissue>
    </source>
</reference>
<dbReference type="InterPro" id="IPR005162">
    <property type="entry name" value="Retrotrans_gag_dom"/>
</dbReference>
<evidence type="ECO:0000313" key="3">
    <source>
        <dbReference type="EMBL" id="KAK1627165.1"/>
    </source>
</evidence>
<keyword evidence="4" id="KW-1185">Reference proteome</keyword>
<comment type="caution">
    <text evidence="3">The sequence shown here is derived from an EMBL/GenBank/DDBJ whole genome shotgun (WGS) entry which is preliminary data.</text>
</comment>
<accession>A0AAD8VX06</accession>
<dbReference type="AlphaFoldDB" id="A0AAD8VX06"/>
<dbReference type="InterPro" id="IPR021109">
    <property type="entry name" value="Peptidase_aspartic_dom_sf"/>
</dbReference>
<organism evidence="3 4">
    <name type="scientific">Lolium multiflorum</name>
    <name type="common">Italian ryegrass</name>
    <name type="synonym">Lolium perenne subsp. multiflorum</name>
    <dbReference type="NCBI Taxonomy" id="4521"/>
    <lineage>
        <taxon>Eukaryota</taxon>
        <taxon>Viridiplantae</taxon>
        <taxon>Streptophyta</taxon>
        <taxon>Embryophyta</taxon>
        <taxon>Tracheophyta</taxon>
        <taxon>Spermatophyta</taxon>
        <taxon>Magnoliopsida</taxon>
        <taxon>Liliopsida</taxon>
        <taxon>Poales</taxon>
        <taxon>Poaceae</taxon>
        <taxon>BOP clade</taxon>
        <taxon>Pooideae</taxon>
        <taxon>Poodae</taxon>
        <taxon>Poeae</taxon>
        <taxon>Poeae Chloroplast Group 2 (Poeae type)</taxon>
        <taxon>Loliodinae</taxon>
        <taxon>Loliinae</taxon>
        <taxon>Lolium</taxon>
    </lineage>
</organism>
<dbReference type="PANTHER" id="PTHR15503:SF22">
    <property type="entry name" value="TRANSPOSON TY3-I GAG POLYPROTEIN"/>
    <property type="match status" value="1"/>
</dbReference>
<feature type="compositionally biased region" description="Basic and acidic residues" evidence="1">
    <location>
        <begin position="8"/>
        <end position="17"/>
    </location>
</feature>
<feature type="domain" description="Retrotransposon gag" evidence="2">
    <location>
        <begin position="108"/>
        <end position="178"/>
    </location>
</feature>
<dbReference type="Pfam" id="PF03732">
    <property type="entry name" value="Retrotrans_gag"/>
    <property type="match status" value="1"/>
</dbReference>
<proteinExistence type="predicted"/>
<protein>
    <recommendedName>
        <fullName evidence="2">Retrotransposon gag domain-containing protein</fullName>
    </recommendedName>
</protein>
<dbReference type="Pfam" id="PF08284">
    <property type="entry name" value="RVP_2"/>
    <property type="match status" value="1"/>
</dbReference>
<evidence type="ECO:0000256" key="1">
    <source>
        <dbReference type="SAM" id="MobiDB-lite"/>
    </source>
</evidence>
<feature type="region of interest" description="Disordered" evidence="1">
    <location>
        <begin position="1"/>
        <end position="58"/>
    </location>
</feature>
<dbReference type="Gene3D" id="2.40.70.10">
    <property type="entry name" value="Acid Proteases"/>
    <property type="match status" value="1"/>
</dbReference>
<evidence type="ECO:0000313" key="4">
    <source>
        <dbReference type="Proteomes" id="UP001231189"/>
    </source>
</evidence>
<name>A0AAD8VX06_LOLMU</name>
<gene>
    <name evidence="3" type="ORF">QYE76_001480</name>
</gene>
<dbReference type="PANTHER" id="PTHR15503">
    <property type="entry name" value="LDOC1 RELATED"/>
    <property type="match status" value="1"/>
</dbReference>
<dbReference type="SUPFAM" id="SSF50630">
    <property type="entry name" value="Acid proteases"/>
    <property type="match status" value="1"/>
</dbReference>
<dbReference type="CDD" id="cd00303">
    <property type="entry name" value="retropepsin_like"/>
    <property type="match status" value="1"/>
</dbReference>